<reference evidence="1" key="1">
    <citation type="journal article" date="2023" name="IMA Fungus">
        <title>Comparative genomic study of the Penicillium genus elucidates a diverse pangenome and 15 lateral gene transfer events.</title>
        <authorList>
            <person name="Petersen C."/>
            <person name="Sorensen T."/>
            <person name="Nielsen M.R."/>
            <person name="Sondergaard T.E."/>
            <person name="Sorensen J.L."/>
            <person name="Fitzpatrick D.A."/>
            <person name="Frisvad J.C."/>
            <person name="Nielsen K.L."/>
        </authorList>
    </citation>
    <scope>NUCLEOTIDE SEQUENCE</scope>
    <source>
        <strain evidence="1">IBT 12815</strain>
    </source>
</reference>
<evidence type="ECO:0000313" key="1">
    <source>
        <dbReference type="EMBL" id="KAJ5603104.1"/>
    </source>
</evidence>
<dbReference type="EMBL" id="JAQJAE010000003">
    <property type="protein sequence ID" value="KAJ5603104.1"/>
    <property type="molecule type" value="Genomic_DNA"/>
</dbReference>
<evidence type="ECO:0000313" key="2">
    <source>
        <dbReference type="Proteomes" id="UP001213799"/>
    </source>
</evidence>
<reference evidence="1" key="2">
    <citation type="submission" date="2023-01" db="EMBL/GenBank/DDBJ databases">
        <authorList>
            <person name="Petersen C."/>
        </authorList>
    </citation>
    <scope>NUCLEOTIDE SEQUENCE</scope>
    <source>
        <strain evidence="1">IBT 12815</strain>
    </source>
</reference>
<accession>A0AAD6E6U5</accession>
<dbReference type="Proteomes" id="UP001213799">
    <property type="component" value="Unassembled WGS sequence"/>
</dbReference>
<name>A0AAD6E6U5_9EURO</name>
<dbReference type="GeneID" id="81587359"/>
<dbReference type="AlphaFoldDB" id="A0AAD6E6U5"/>
<proteinExistence type="predicted"/>
<protein>
    <submittedName>
        <fullName evidence="1">Uncharacterized protein</fullName>
    </submittedName>
</protein>
<comment type="caution">
    <text evidence="1">The sequence shown here is derived from an EMBL/GenBank/DDBJ whole genome shotgun (WGS) entry which is preliminary data.</text>
</comment>
<organism evidence="1 2">
    <name type="scientific">Penicillium hordei</name>
    <dbReference type="NCBI Taxonomy" id="40994"/>
    <lineage>
        <taxon>Eukaryota</taxon>
        <taxon>Fungi</taxon>
        <taxon>Dikarya</taxon>
        <taxon>Ascomycota</taxon>
        <taxon>Pezizomycotina</taxon>
        <taxon>Eurotiomycetes</taxon>
        <taxon>Eurotiomycetidae</taxon>
        <taxon>Eurotiales</taxon>
        <taxon>Aspergillaceae</taxon>
        <taxon>Penicillium</taxon>
    </lineage>
</organism>
<gene>
    <name evidence="1" type="ORF">N7537_006060</name>
</gene>
<sequence>MASRPPLHRRPRHVAPLQDASWLVVTRCKTLPHHDLSRPTHLLVLLEGQLICLSLFGVEATRDNSSRDDMSKY</sequence>
<keyword evidence="2" id="KW-1185">Reference proteome</keyword>
<dbReference type="RefSeq" id="XP_056752902.1">
    <property type="nucleotide sequence ID" value="XM_056897117.1"/>
</dbReference>